<evidence type="ECO:0008006" key="5">
    <source>
        <dbReference type="Google" id="ProtNLM"/>
    </source>
</evidence>
<organism evidence="3 4">
    <name type="scientific">Siphonobacter aquaeclarae</name>
    <dbReference type="NCBI Taxonomy" id="563176"/>
    <lineage>
        <taxon>Bacteria</taxon>
        <taxon>Pseudomonadati</taxon>
        <taxon>Bacteroidota</taxon>
        <taxon>Cytophagia</taxon>
        <taxon>Cytophagales</taxon>
        <taxon>Cytophagaceae</taxon>
        <taxon>Siphonobacter</taxon>
    </lineage>
</organism>
<evidence type="ECO:0000313" key="3">
    <source>
        <dbReference type="EMBL" id="SDL29473.1"/>
    </source>
</evidence>
<dbReference type="STRING" id="563176.SAMN04488090_0650"/>
<feature type="chain" id="PRO_5011644123" description="Collagen triple helix repeat-containing protein" evidence="2">
    <location>
        <begin position="21"/>
        <end position="373"/>
    </location>
</feature>
<feature type="signal peptide" evidence="2">
    <location>
        <begin position="1"/>
        <end position="20"/>
    </location>
</feature>
<gene>
    <name evidence="3" type="ORF">SAMN04488090_0650</name>
</gene>
<dbReference type="RefSeq" id="WP_093197609.1">
    <property type="nucleotide sequence ID" value="NZ_FNGS01000001.1"/>
</dbReference>
<dbReference type="Proteomes" id="UP000198901">
    <property type="component" value="Unassembled WGS sequence"/>
</dbReference>
<protein>
    <recommendedName>
        <fullName evidence="5">Collagen triple helix repeat-containing protein</fullName>
    </recommendedName>
</protein>
<evidence type="ECO:0000256" key="2">
    <source>
        <dbReference type="SAM" id="SignalP"/>
    </source>
</evidence>
<evidence type="ECO:0000313" key="4">
    <source>
        <dbReference type="Proteomes" id="UP000198901"/>
    </source>
</evidence>
<reference evidence="3 4" key="1">
    <citation type="submission" date="2016-10" db="EMBL/GenBank/DDBJ databases">
        <authorList>
            <person name="de Groot N.N."/>
        </authorList>
    </citation>
    <scope>NUCLEOTIDE SEQUENCE [LARGE SCALE GENOMIC DNA]</scope>
    <source>
        <strain evidence="3 4">DSM 21668</strain>
    </source>
</reference>
<keyword evidence="2" id="KW-0732">Signal</keyword>
<sequence length="373" mass="37076">MKYRLTYLMVSLLGTTTAFAQQNVGINTTTPDASAALDVTSTNKGVLVPRMNQSQRTGISNPATGLLIWQTDGTSGFYYNAGTPASPSWIQLGATGPVGPAGPVGPVGPVGPTGATGPQGATGPTGATGPQGATGPAGAGFANGTTGGQVYLTGSVAPYAPQVPQTVTGDVTLTSSAVTTIATNAVTTGKIANNAVTVGKISATGTADGSSFLRGDGVWASAGGGSSLFANRTSDATVSVSSPTYVDVVSISLEANKKYLIRGKTIAAKTGATNANVTFRLTYTGSATSLTGGVFYSSSLLPGSAFSSSSFDTETAGFGLTATLTPGPKYEIEAVISTTSAGTLTVQTARATTNTTNDFSIKSGSYLVASPIQ</sequence>
<keyword evidence="4" id="KW-1185">Reference proteome</keyword>
<evidence type="ECO:0000256" key="1">
    <source>
        <dbReference type="SAM" id="MobiDB-lite"/>
    </source>
</evidence>
<name>A0A1G9IWZ0_9BACT</name>
<dbReference type="AlphaFoldDB" id="A0A1G9IWZ0"/>
<feature type="region of interest" description="Disordered" evidence="1">
    <location>
        <begin position="100"/>
        <end position="137"/>
    </location>
</feature>
<proteinExistence type="predicted"/>
<accession>A0A1G9IWZ0</accession>
<dbReference type="OrthoDB" id="932970at2"/>
<dbReference type="EMBL" id="FNGS01000001">
    <property type="protein sequence ID" value="SDL29473.1"/>
    <property type="molecule type" value="Genomic_DNA"/>
</dbReference>
<feature type="compositionally biased region" description="Low complexity" evidence="1">
    <location>
        <begin position="110"/>
        <end position="137"/>
    </location>
</feature>